<dbReference type="Proteomes" id="UP001482231">
    <property type="component" value="Unassembled WGS sequence"/>
</dbReference>
<keyword evidence="2" id="KW-1185">Reference proteome</keyword>
<gene>
    <name evidence="1" type="ORF">V6E02_02965</name>
</gene>
<dbReference type="SUPFAM" id="SSF52540">
    <property type="entry name" value="P-loop containing nucleoside triphosphate hydrolases"/>
    <property type="match status" value="1"/>
</dbReference>
<dbReference type="RefSeq" id="WP_347306970.1">
    <property type="nucleotide sequence ID" value="NZ_JBAJEX010000001.1"/>
</dbReference>
<proteinExistence type="predicted"/>
<comment type="caution">
    <text evidence="1">The sequence shown here is derived from an EMBL/GenBank/DDBJ whole genome shotgun (WGS) entry which is preliminary data.</text>
</comment>
<dbReference type="Gene3D" id="3.40.50.720">
    <property type="entry name" value="NAD(P)-binding Rossmann-like Domain"/>
    <property type="match status" value="1"/>
</dbReference>
<name>A0ABV0EDS9_9BURK</name>
<evidence type="ECO:0000313" key="1">
    <source>
        <dbReference type="EMBL" id="MEO1766175.1"/>
    </source>
</evidence>
<dbReference type="PANTHER" id="PTHR42869">
    <property type="entry name" value="SLL0572 PROTEIN"/>
    <property type="match status" value="1"/>
</dbReference>
<accession>A0ABV0EDS9</accession>
<organism evidence="1 2">
    <name type="scientific">Thiobacter aerophilum</name>
    <dbReference type="NCBI Taxonomy" id="3121275"/>
    <lineage>
        <taxon>Bacteria</taxon>
        <taxon>Pseudomonadati</taxon>
        <taxon>Pseudomonadota</taxon>
        <taxon>Betaproteobacteria</taxon>
        <taxon>Burkholderiales</taxon>
        <taxon>Thiobacteraceae</taxon>
        <taxon>Thiobacter</taxon>
    </lineage>
</organism>
<dbReference type="InterPro" id="IPR053199">
    <property type="entry name" value="cDPG_synthetase-like"/>
</dbReference>
<reference evidence="1 2" key="1">
    <citation type="submission" date="2024-02" db="EMBL/GenBank/DDBJ databases">
        <title>New thermophilic sulfur-oxidizing bacteria from a hot springs of the Uzon caldera (Kamchatka, Russia).</title>
        <authorList>
            <person name="Dukat A.M."/>
            <person name="Elcheninov A.G."/>
            <person name="Frolov E.N."/>
        </authorList>
    </citation>
    <scope>NUCLEOTIDE SEQUENCE [LARGE SCALE GENOMIC DNA]</scope>
    <source>
        <strain evidence="1 2">AK1</strain>
    </source>
</reference>
<dbReference type="EMBL" id="JBAJEX010000001">
    <property type="protein sequence ID" value="MEO1766175.1"/>
    <property type="molecule type" value="Genomic_DNA"/>
</dbReference>
<sequence length="451" mass="48701">MNADNGRRTRVLIMGAGGRDFHNFNTVFRDHPQYEVVAFTATQIPDLAGRVYPAALAGSLYPDGIAIVDEVELPRLIREAAIDEVVFSYSDVSHEHVMHVAARVQALGAGFRLLAPRQTMLCSSKPVISITAVRTGCGKSPVARHVAALLDAAGLRPGIVRHPMAYGDLVVQAAQRFAKLADLSRQHCTIEEMEEYEPHLAAGHGIYAGVDYTRVLALAEAEADVIVWDGGNNDLPLITPDLDIVLVDPHRAGHERSHFPGEANLLRAQVVVITKTDTAQSEQLEAVRASIRRNNPAAIVIESAMPISADAPQHVRGQRVLVVEDGPTLTHGGMAYGAGTLAARRLGAAELVDARPYAVGSIRTAFAQYPHLGPVLPALGYGMQQIEELEATIAATDCDSVLIATPVDLTRIMRISRPVCRVRYEYADRGQPTLGDVIRQWLADLAARAAL</sequence>
<dbReference type="InterPro" id="IPR027417">
    <property type="entry name" value="P-loop_NTPase"/>
</dbReference>
<dbReference type="PANTHER" id="PTHR42869:SF1">
    <property type="entry name" value="SLL0572 PROTEIN"/>
    <property type="match status" value="1"/>
</dbReference>
<evidence type="ECO:0000313" key="2">
    <source>
        <dbReference type="Proteomes" id="UP001482231"/>
    </source>
</evidence>
<protein>
    <submittedName>
        <fullName evidence="1">Cyclic 2,3-diphosphoglycerate synthase</fullName>
    </submittedName>
</protein>